<dbReference type="InterPro" id="IPR003141">
    <property type="entry name" value="Pol/His_phosphatase_N"/>
</dbReference>
<dbReference type="Pfam" id="PF17657">
    <property type="entry name" value="DNA_pol3_finger"/>
    <property type="match status" value="1"/>
</dbReference>
<evidence type="ECO:0000256" key="1">
    <source>
        <dbReference type="ARBA" id="ARBA00004496"/>
    </source>
</evidence>
<dbReference type="Gene3D" id="3.20.20.140">
    <property type="entry name" value="Metal-dependent hydrolases"/>
    <property type="match status" value="1"/>
</dbReference>
<accession>A0A7W7I2W7</accession>
<reference evidence="11 12" key="1">
    <citation type="submission" date="2020-08" db="EMBL/GenBank/DDBJ databases">
        <title>Sequencing the genomes of 1000 actinobacteria strains.</title>
        <authorList>
            <person name="Klenk H.-P."/>
        </authorList>
    </citation>
    <scope>NUCLEOTIDE SEQUENCE [LARGE SCALE GENOMIC DNA]</scope>
    <source>
        <strain evidence="11 12">DSM 43149</strain>
    </source>
</reference>
<dbReference type="NCBIfam" id="NF004226">
    <property type="entry name" value="PRK05673.1"/>
    <property type="match status" value="1"/>
</dbReference>
<dbReference type="InterPro" id="IPR041931">
    <property type="entry name" value="DNA_pol3_alpha_thumb_dom"/>
</dbReference>
<dbReference type="GO" id="GO:0008408">
    <property type="term" value="F:3'-5' exonuclease activity"/>
    <property type="evidence" value="ECO:0007669"/>
    <property type="project" value="InterPro"/>
</dbReference>
<dbReference type="Pfam" id="PF02811">
    <property type="entry name" value="PHP"/>
    <property type="match status" value="1"/>
</dbReference>
<comment type="catalytic activity">
    <reaction evidence="9">
        <text>DNA(n) + a 2'-deoxyribonucleoside 5'-triphosphate = DNA(n+1) + diphosphate</text>
        <dbReference type="Rhea" id="RHEA:22508"/>
        <dbReference type="Rhea" id="RHEA-COMP:17339"/>
        <dbReference type="Rhea" id="RHEA-COMP:17340"/>
        <dbReference type="ChEBI" id="CHEBI:33019"/>
        <dbReference type="ChEBI" id="CHEBI:61560"/>
        <dbReference type="ChEBI" id="CHEBI:173112"/>
        <dbReference type="EC" id="2.7.7.7"/>
    </reaction>
</comment>
<dbReference type="Proteomes" id="UP000578112">
    <property type="component" value="Unassembled WGS sequence"/>
</dbReference>
<dbReference type="InterPro" id="IPR029460">
    <property type="entry name" value="DNAPol_HHH"/>
</dbReference>
<protein>
    <recommendedName>
        <fullName evidence="4">DNA polymerase III subunit alpha</fullName>
        <ecNumber evidence="3">2.7.7.7</ecNumber>
    </recommendedName>
</protein>
<dbReference type="PANTHER" id="PTHR32294:SF0">
    <property type="entry name" value="DNA POLYMERASE III SUBUNIT ALPHA"/>
    <property type="match status" value="1"/>
</dbReference>
<dbReference type="SUPFAM" id="SSF89550">
    <property type="entry name" value="PHP domain-like"/>
    <property type="match status" value="1"/>
</dbReference>
<dbReference type="GO" id="GO:0006260">
    <property type="term" value="P:DNA replication"/>
    <property type="evidence" value="ECO:0007669"/>
    <property type="project" value="UniProtKB-KW"/>
</dbReference>
<comment type="caution">
    <text evidence="11">The sequence shown here is derived from an EMBL/GenBank/DDBJ whole genome shotgun (WGS) entry which is preliminary data.</text>
</comment>
<dbReference type="Pfam" id="PF14579">
    <property type="entry name" value="HHH_6"/>
    <property type="match status" value="1"/>
</dbReference>
<dbReference type="GO" id="GO:0003887">
    <property type="term" value="F:DNA-directed DNA polymerase activity"/>
    <property type="evidence" value="ECO:0007669"/>
    <property type="project" value="UniProtKB-KW"/>
</dbReference>
<evidence type="ECO:0000256" key="3">
    <source>
        <dbReference type="ARBA" id="ARBA00012417"/>
    </source>
</evidence>
<dbReference type="PANTHER" id="PTHR32294">
    <property type="entry name" value="DNA POLYMERASE III SUBUNIT ALPHA"/>
    <property type="match status" value="1"/>
</dbReference>
<dbReference type="GO" id="GO:0003676">
    <property type="term" value="F:nucleic acid binding"/>
    <property type="evidence" value="ECO:0007669"/>
    <property type="project" value="InterPro"/>
</dbReference>
<dbReference type="CDD" id="cd04485">
    <property type="entry name" value="DnaE_OBF"/>
    <property type="match status" value="1"/>
</dbReference>
<dbReference type="InterPro" id="IPR004365">
    <property type="entry name" value="NA-bd_OB_tRNA"/>
</dbReference>
<dbReference type="GO" id="GO:0005737">
    <property type="term" value="C:cytoplasm"/>
    <property type="evidence" value="ECO:0007669"/>
    <property type="project" value="UniProtKB-SubCell"/>
</dbReference>
<evidence type="ECO:0000256" key="2">
    <source>
        <dbReference type="ARBA" id="ARBA00009496"/>
    </source>
</evidence>
<gene>
    <name evidence="11" type="ORF">BJ971_006004</name>
</gene>
<keyword evidence="5 11" id="KW-0808">Transferase</keyword>
<evidence type="ECO:0000313" key="11">
    <source>
        <dbReference type="EMBL" id="MBB4765448.1"/>
    </source>
</evidence>
<keyword evidence="12" id="KW-1185">Reference proteome</keyword>
<dbReference type="CDD" id="cd12113">
    <property type="entry name" value="PHP_PolIIIA_DnaE3"/>
    <property type="match status" value="1"/>
</dbReference>
<name>A0A7W7I2W7_9ACTN</name>
<dbReference type="EC" id="2.7.7.7" evidence="3"/>
<evidence type="ECO:0000259" key="10">
    <source>
        <dbReference type="SMART" id="SM00481"/>
    </source>
</evidence>
<sequence length="1178" mass="129553">MSDSFVHLHVHTEYSMLDGAARLKDLFAEAKRLGMPAVAITDHGNMHGAYDFYRQATAAGITPVIGVEAYVAPESRLTKQRIKWGRPEQKSDDVSGSGGYTHMTMWARNAVGLKNLFRLNSRASIEGQLGKWPRMDMDIIAEHGEGIMGTTGCPSGAVQTRLRLGQFDEALKSAAAYQDILGKEHYFLEIMDHGLDIERKVRDGLLEIGRKLNIPPLVTNDSHYTHEAQAEAHDVLLCVQTGSNIADPNRFKFGGSGYFVKSADQMRAVDSSEAWQEGCRNTLLVAERVDTEGMFTFKNLMPRFPVPEGETEESWFRKEAFEGLKRRFPGGVPETHVKQAEYELGIINQMGFPSYFLVVADFIQWSKRQGIAVGPGRGSAAGSLVAYAMGITDLDPLPHGLIFERFLNPERVSMPDVDIDFDERRRGEVIRYVTERWGEDKVAQIATFGTIKAKAAIKDSARVLGYPYAVGDRITKAMPPAVMGKDIPLAGIFDPDHKRYGEAGEMRTLYDTDPDVKKVIDTARGIEGLIRQTGVHAAGVIMSAEPIIDHIPLMRRDADGAIITQFDYPTCETLGLLKMDFLGLRNLTIIDDAVKNIELNHGRKLDLLGLALDDKPTYDLLARGDTLGVFQLDGGPMRSLLRLMKPDNFEDISAVLALYRPGPMGANSHTNYALRKNKQQEIIPIHPELEKPLEEILGPTYGLIVYQEQVQRAAQKLAGYSLGQADLLRRAMGKKKKEVLDKEFVPFSDGMKANGYSPEAIKAIWDILVPFADYAFNKAHTAGYGLVSYWTGYLKANYPAEYMAGLLTSVGDDKDKMAMYLAECRRMGIQVLPPDVNQSAGPFTPVGKDIRFGLAAVRNVGNNVVEAIARCRKEKGDYQDFYEFLSKVDAVACNKKTVESLIKAGAFDSMGHTRKGLLAVHAEAIDAYADVKKNEAAGQFDLFASFGEDSGAGSAATVAMPTIGDGEWDKRDKLAFEREMLGLYVSDHPLAGLEQLLHNSADTTIAALNEDGSVPDGQVVTLAGILTGVQRRITKQGRAWASATLEDLAGGVEALFFPNTYEVIGQYIAEDAIVVVKGRVDRRDDTPRIMAMDMSMPDVTHNPDSKPITLTMPITRCTPPLVDELKEILVSHPGDAEVHVHLQNGSRTTIFRLGAVRVAPTPALRADLKTILGPSAVL</sequence>
<dbReference type="InterPro" id="IPR004013">
    <property type="entry name" value="PHP_dom"/>
</dbReference>
<comment type="similarity">
    <text evidence="2">Belongs to the DNA polymerase type-C family. DnaE subfamily.</text>
</comment>
<feature type="domain" description="Polymerase/histidinol phosphatase N-terminal" evidence="10">
    <location>
        <begin position="6"/>
        <end position="73"/>
    </location>
</feature>
<keyword evidence="8" id="KW-0239">DNA-directed DNA polymerase</keyword>
<dbReference type="InterPro" id="IPR016195">
    <property type="entry name" value="Pol/histidinol_Pase-like"/>
</dbReference>
<keyword evidence="7" id="KW-0235">DNA replication</keyword>
<dbReference type="InterPro" id="IPR011708">
    <property type="entry name" value="DNA_pol3_alpha_NTPase_dom"/>
</dbReference>
<dbReference type="AlphaFoldDB" id="A0A7W7I2W7"/>
<dbReference type="Gene3D" id="1.10.150.870">
    <property type="match status" value="1"/>
</dbReference>
<dbReference type="InterPro" id="IPR004805">
    <property type="entry name" value="DnaE2/DnaE/PolC"/>
</dbReference>
<dbReference type="EMBL" id="JACHNH010000001">
    <property type="protein sequence ID" value="MBB4765448.1"/>
    <property type="molecule type" value="Genomic_DNA"/>
</dbReference>
<comment type="subcellular location">
    <subcellularLocation>
        <location evidence="1">Cytoplasm</location>
    </subcellularLocation>
</comment>
<evidence type="ECO:0000313" key="12">
    <source>
        <dbReference type="Proteomes" id="UP000578112"/>
    </source>
</evidence>
<dbReference type="NCBIfam" id="TIGR00594">
    <property type="entry name" value="polc"/>
    <property type="match status" value="1"/>
</dbReference>
<dbReference type="Pfam" id="PF07733">
    <property type="entry name" value="DNA_pol3_alpha"/>
    <property type="match status" value="1"/>
</dbReference>
<evidence type="ECO:0000256" key="8">
    <source>
        <dbReference type="ARBA" id="ARBA00022932"/>
    </source>
</evidence>
<evidence type="ECO:0000256" key="7">
    <source>
        <dbReference type="ARBA" id="ARBA00022705"/>
    </source>
</evidence>
<evidence type="ECO:0000256" key="6">
    <source>
        <dbReference type="ARBA" id="ARBA00022695"/>
    </source>
</evidence>
<evidence type="ECO:0000256" key="9">
    <source>
        <dbReference type="ARBA" id="ARBA00049244"/>
    </source>
</evidence>
<organism evidence="11 12">
    <name type="scientific">Actinoplanes digitatis</name>
    <dbReference type="NCBI Taxonomy" id="1868"/>
    <lineage>
        <taxon>Bacteria</taxon>
        <taxon>Bacillati</taxon>
        <taxon>Actinomycetota</taxon>
        <taxon>Actinomycetes</taxon>
        <taxon>Micromonosporales</taxon>
        <taxon>Micromonosporaceae</taxon>
        <taxon>Actinoplanes</taxon>
    </lineage>
</organism>
<dbReference type="SMART" id="SM00481">
    <property type="entry name" value="POLIIIAc"/>
    <property type="match status" value="1"/>
</dbReference>
<dbReference type="InterPro" id="IPR040982">
    <property type="entry name" value="DNA_pol3_finger"/>
</dbReference>
<dbReference type="Pfam" id="PF01336">
    <property type="entry name" value="tRNA_anti-codon"/>
    <property type="match status" value="1"/>
</dbReference>
<proteinExistence type="inferred from homology"/>
<keyword evidence="6 11" id="KW-0548">Nucleotidyltransferase</keyword>
<evidence type="ECO:0000256" key="5">
    <source>
        <dbReference type="ARBA" id="ARBA00022679"/>
    </source>
</evidence>
<evidence type="ECO:0000256" key="4">
    <source>
        <dbReference type="ARBA" id="ARBA00019114"/>
    </source>
</evidence>
<dbReference type="Gene3D" id="1.10.10.1600">
    <property type="entry name" value="Bacterial DNA polymerase III alpha subunit, thumb domain"/>
    <property type="match status" value="1"/>
</dbReference>
<dbReference type="RefSeq" id="WP_184996502.1">
    <property type="nucleotide sequence ID" value="NZ_BOMK01000022.1"/>
</dbReference>